<dbReference type="EMBL" id="QMKO01001554">
    <property type="protein sequence ID" value="RTG88758.1"/>
    <property type="molecule type" value="Genomic_DNA"/>
</dbReference>
<protein>
    <submittedName>
        <fullName evidence="1">Uncharacterized protein</fullName>
    </submittedName>
</protein>
<evidence type="ECO:0000313" key="1">
    <source>
        <dbReference type="EMBL" id="RTG88758.1"/>
    </source>
</evidence>
<organism evidence="1 2">
    <name type="scientific">Schistosoma bovis</name>
    <name type="common">Blood fluke</name>
    <dbReference type="NCBI Taxonomy" id="6184"/>
    <lineage>
        <taxon>Eukaryota</taxon>
        <taxon>Metazoa</taxon>
        <taxon>Spiralia</taxon>
        <taxon>Lophotrochozoa</taxon>
        <taxon>Platyhelminthes</taxon>
        <taxon>Trematoda</taxon>
        <taxon>Digenea</taxon>
        <taxon>Strigeidida</taxon>
        <taxon>Schistosomatoidea</taxon>
        <taxon>Schistosomatidae</taxon>
        <taxon>Schistosoma</taxon>
    </lineage>
</organism>
<gene>
    <name evidence="1" type="ORF">DC041_0006778</name>
</gene>
<sequence>MALYTAVIEPTVKHTDWRIIKAIFVLLISSHYMNQLTWLIKTLDARCKIVNHTRGKIAKANCKNIEST</sequence>
<dbReference type="Proteomes" id="UP000290809">
    <property type="component" value="Unassembled WGS sequence"/>
</dbReference>
<name>A0A430QM24_SCHBO</name>
<dbReference type="AlphaFoldDB" id="A0A430QM24"/>
<reference evidence="1 2" key="1">
    <citation type="journal article" date="2019" name="PLoS Pathog.">
        <title>Genome sequence of the bovine parasite Schistosoma bovis Tanzania.</title>
        <authorList>
            <person name="Oey H."/>
            <person name="Zakrzewski M."/>
            <person name="Gobert G."/>
            <person name="Gravermann K."/>
            <person name="Stoye J."/>
            <person name="Jones M."/>
            <person name="Mcmanus D."/>
            <person name="Krause L."/>
        </authorList>
    </citation>
    <scope>NUCLEOTIDE SEQUENCE [LARGE SCALE GENOMIC DNA]</scope>
    <source>
        <strain evidence="1 2">TAN1997</strain>
    </source>
</reference>
<keyword evidence="2" id="KW-1185">Reference proteome</keyword>
<evidence type="ECO:0000313" key="2">
    <source>
        <dbReference type="Proteomes" id="UP000290809"/>
    </source>
</evidence>
<accession>A0A430QM24</accession>
<comment type="caution">
    <text evidence="1">The sequence shown here is derived from an EMBL/GenBank/DDBJ whole genome shotgun (WGS) entry which is preliminary data.</text>
</comment>
<proteinExistence type="predicted"/>